<evidence type="ECO:0000313" key="3">
    <source>
        <dbReference type="Proteomes" id="UP001303324"/>
    </source>
</evidence>
<organism evidence="2 3">
    <name type="scientific">Mesobacillus jeotgali</name>
    <dbReference type="NCBI Taxonomy" id="129985"/>
    <lineage>
        <taxon>Bacteria</taxon>
        <taxon>Bacillati</taxon>
        <taxon>Bacillota</taxon>
        <taxon>Bacilli</taxon>
        <taxon>Bacillales</taxon>
        <taxon>Bacillaceae</taxon>
        <taxon>Mesobacillus</taxon>
    </lineage>
</organism>
<dbReference type="EMBL" id="CP134494">
    <property type="protein sequence ID" value="WNF24948.1"/>
    <property type="molecule type" value="Genomic_DNA"/>
</dbReference>
<evidence type="ECO:0000256" key="1">
    <source>
        <dbReference type="SAM" id="Coils"/>
    </source>
</evidence>
<evidence type="ECO:0000313" key="2">
    <source>
        <dbReference type="EMBL" id="WNF24948.1"/>
    </source>
</evidence>
<proteinExistence type="predicted"/>
<keyword evidence="1" id="KW-0175">Coiled coil</keyword>
<gene>
    <name evidence="2" type="ORF">RH061_10875</name>
</gene>
<keyword evidence="3" id="KW-1185">Reference proteome</keyword>
<dbReference type="SUPFAM" id="SSF58100">
    <property type="entry name" value="Bacterial hemolysins"/>
    <property type="match status" value="1"/>
</dbReference>
<name>A0ABY9VMI3_9BACI</name>
<feature type="coiled-coil region" evidence="1">
    <location>
        <begin position="27"/>
        <end position="68"/>
    </location>
</feature>
<accession>A0ABY9VMI3</accession>
<dbReference type="RefSeq" id="WP_311076012.1">
    <property type="nucleotide sequence ID" value="NZ_CP134494.1"/>
</dbReference>
<dbReference type="Proteomes" id="UP001303324">
    <property type="component" value="Chromosome"/>
</dbReference>
<sequence>MTEERLERLEGMMSQLITMVGNLHNSMSDMQKDMKEMQTDMKEMQTNMKEMQTDMKEMQTDMKEMQTVQKEHGQKFESIELRMDKMETKNELRHQEVLHQLKRLEKDQDFIWEKAVRNERELEVMKRTLES</sequence>
<dbReference type="Gene3D" id="1.20.5.340">
    <property type="match status" value="1"/>
</dbReference>
<reference evidence="2 3" key="1">
    <citation type="submission" date="2023-09" db="EMBL/GenBank/DDBJ databases">
        <title>Microbial mechanism of fulvic acid promoting antimony reduction mineralization in rice fields.</title>
        <authorList>
            <person name="Chen G."/>
            <person name="Lan J."/>
        </authorList>
    </citation>
    <scope>NUCLEOTIDE SEQUENCE [LARGE SCALE GENOMIC DNA]</scope>
    <source>
        <strain evidence="2 3">PS1</strain>
    </source>
</reference>
<protein>
    <submittedName>
        <fullName evidence="2">Uncharacterized protein</fullName>
    </submittedName>
</protein>